<name>A0A518HRR6_9BACT</name>
<dbReference type="GO" id="GO:0003677">
    <property type="term" value="F:DNA binding"/>
    <property type="evidence" value="ECO:0007669"/>
    <property type="project" value="InterPro"/>
</dbReference>
<reference evidence="1 2" key="1">
    <citation type="submission" date="2019-03" db="EMBL/GenBank/DDBJ databases">
        <title>Deep-cultivation of Planctomycetes and their phenomic and genomic characterization uncovers novel biology.</title>
        <authorList>
            <person name="Wiegand S."/>
            <person name="Jogler M."/>
            <person name="Boedeker C."/>
            <person name="Pinto D."/>
            <person name="Vollmers J."/>
            <person name="Rivas-Marin E."/>
            <person name="Kohn T."/>
            <person name="Peeters S.H."/>
            <person name="Heuer A."/>
            <person name="Rast P."/>
            <person name="Oberbeckmann S."/>
            <person name="Bunk B."/>
            <person name="Jeske O."/>
            <person name="Meyerdierks A."/>
            <person name="Storesund J.E."/>
            <person name="Kallscheuer N."/>
            <person name="Luecker S."/>
            <person name="Lage O.M."/>
            <person name="Pohl T."/>
            <person name="Merkel B.J."/>
            <person name="Hornburger P."/>
            <person name="Mueller R.-W."/>
            <person name="Bruemmer F."/>
            <person name="Labrenz M."/>
            <person name="Spormann A.M."/>
            <person name="Op den Camp H."/>
            <person name="Overmann J."/>
            <person name="Amann R."/>
            <person name="Jetten M.S.M."/>
            <person name="Mascher T."/>
            <person name="Medema M.H."/>
            <person name="Devos D.P."/>
            <person name="Kaster A.-K."/>
            <person name="Ovreas L."/>
            <person name="Rohde M."/>
            <person name="Galperin M.Y."/>
            <person name="Jogler C."/>
        </authorList>
    </citation>
    <scope>NUCLEOTIDE SEQUENCE [LARGE SCALE GENOMIC DNA]</scope>
    <source>
        <strain evidence="1 2">Enr13</strain>
    </source>
</reference>
<dbReference type="EMBL" id="CP037423">
    <property type="protein sequence ID" value="QDV43491.1"/>
    <property type="molecule type" value="Genomic_DNA"/>
</dbReference>
<keyword evidence="2" id="KW-1185">Reference proteome</keyword>
<dbReference type="OrthoDB" id="288497at2"/>
<dbReference type="Pfam" id="PF02575">
    <property type="entry name" value="YbaB_DNA_bd"/>
    <property type="match status" value="1"/>
</dbReference>
<accession>A0A518HRR6</accession>
<dbReference type="InterPro" id="IPR036894">
    <property type="entry name" value="YbaB-like_sf"/>
</dbReference>
<dbReference type="SUPFAM" id="SSF82607">
    <property type="entry name" value="YbaB-like"/>
    <property type="match status" value="1"/>
</dbReference>
<dbReference type="Gene3D" id="3.30.1310.10">
    <property type="entry name" value="Nucleoid-associated protein YbaB-like domain"/>
    <property type="match status" value="1"/>
</dbReference>
<dbReference type="RefSeq" id="WP_145387677.1">
    <property type="nucleotide sequence ID" value="NZ_CP037423.1"/>
</dbReference>
<sequence>MFKGLGNLGNIASMMAAFKDLPHKMQELNARMQNEHVRGDSACGRVFVVVNCVGQVQSVNIAQDGMSNAEIEQGVLEATNAAGAAAKQTYAEAIQAMVADMNLDIPGVDGLLTSLIGR</sequence>
<proteinExistence type="predicted"/>
<dbReference type="InterPro" id="IPR004401">
    <property type="entry name" value="YbaB/EbfC"/>
</dbReference>
<evidence type="ECO:0000313" key="1">
    <source>
        <dbReference type="EMBL" id="QDV43491.1"/>
    </source>
</evidence>
<protein>
    <recommendedName>
        <fullName evidence="3">Nucleoid-associated protein YbaB</fullName>
    </recommendedName>
</protein>
<evidence type="ECO:0000313" key="2">
    <source>
        <dbReference type="Proteomes" id="UP000319004"/>
    </source>
</evidence>
<gene>
    <name evidence="1" type="ORF">Enr13x_33480</name>
</gene>
<dbReference type="AlphaFoldDB" id="A0A518HRR6"/>
<dbReference type="KEGG" id="snep:Enr13x_33480"/>
<organism evidence="1 2">
    <name type="scientific">Stieleria neptunia</name>
    <dbReference type="NCBI Taxonomy" id="2527979"/>
    <lineage>
        <taxon>Bacteria</taxon>
        <taxon>Pseudomonadati</taxon>
        <taxon>Planctomycetota</taxon>
        <taxon>Planctomycetia</taxon>
        <taxon>Pirellulales</taxon>
        <taxon>Pirellulaceae</taxon>
        <taxon>Stieleria</taxon>
    </lineage>
</organism>
<dbReference type="Proteomes" id="UP000319004">
    <property type="component" value="Chromosome"/>
</dbReference>
<evidence type="ECO:0008006" key="3">
    <source>
        <dbReference type="Google" id="ProtNLM"/>
    </source>
</evidence>